<name>A0ABW0V1A4_9ACTN</name>
<keyword evidence="3" id="KW-1185">Reference proteome</keyword>
<evidence type="ECO:0000313" key="3">
    <source>
        <dbReference type="Proteomes" id="UP001596154"/>
    </source>
</evidence>
<comment type="caution">
    <text evidence="2">The sequence shown here is derived from an EMBL/GenBank/DDBJ whole genome shotgun (WGS) entry which is preliminary data.</text>
</comment>
<protein>
    <submittedName>
        <fullName evidence="2">Uncharacterized protein</fullName>
    </submittedName>
</protein>
<feature type="transmembrane region" description="Helical" evidence="1">
    <location>
        <begin position="20"/>
        <end position="42"/>
    </location>
</feature>
<proteinExistence type="predicted"/>
<dbReference type="Proteomes" id="UP001596154">
    <property type="component" value="Unassembled WGS sequence"/>
</dbReference>
<evidence type="ECO:0000256" key="1">
    <source>
        <dbReference type="SAM" id="Phobius"/>
    </source>
</evidence>
<keyword evidence="1" id="KW-0472">Membrane</keyword>
<reference evidence="3" key="1">
    <citation type="journal article" date="2019" name="Int. J. Syst. Evol. Microbiol.">
        <title>The Global Catalogue of Microorganisms (GCM) 10K type strain sequencing project: providing services to taxonomists for standard genome sequencing and annotation.</title>
        <authorList>
            <consortium name="The Broad Institute Genomics Platform"/>
            <consortium name="The Broad Institute Genome Sequencing Center for Infectious Disease"/>
            <person name="Wu L."/>
            <person name="Ma J."/>
        </authorList>
    </citation>
    <scope>NUCLEOTIDE SEQUENCE [LARGE SCALE GENOMIC DNA]</scope>
    <source>
        <strain evidence="3">CGMCC 4.7248</strain>
    </source>
</reference>
<sequence length="55" mass="5781">MRASAWKLVKLSGEEFVKGFANKAGGIAALLLGIVVVAYMLGMDPAAAVRRMLGM</sequence>
<accession>A0ABW0V1A4</accession>
<dbReference type="RefSeq" id="WP_381031834.1">
    <property type="nucleotide sequence ID" value="NZ_JBHSNY010000029.1"/>
</dbReference>
<keyword evidence="1" id="KW-0812">Transmembrane</keyword>
<gene>
    <name evidence="2" type="ORF">ACFPZJ_39345</name>
</gene>
<evidence type="ECO:0000313" key="2">
    <source>
        <dbReference type="EMBL" id="MFC5639660.1"/>
    </source>
</evidence>
<organism evidence="2 3">
    <name type="scientific">Streptomyces bullii</name>
    <dbReference type="NCBI Taxonomy" id="349910"/>
    <lineage>
        <taxon>Bacteria</taxon>
        <taxon>Bacillati</taxon>
        <taxon>Actinomycetota</taxon>
        <taxon>Actinomycetes</taxon>
        <taxon>Kitasatosporales</taxon>
        <taxon>Streptomycetaceae</taxon>
        <taxon>Streptomyces</taxon>
    </lineage>
</organism>
<dbReference type="EMBL" id="JBHSNY010000029">
    <property type="protein sequence ID" value="MFC5639660.1"/>
    <property type="molecule type" value="Genomic_DNA"/>
</dbReference>
<keyword evidence="1" id="KW-1133">Transmembrane helix</keyword>